<reference evidence="2" key="1">
    <citation type="submission" date="2019-08" db="EMBL/GenBank/DDBJ databases">
        <authorList>
            <person name="Zheng X."/>
        </authorList>
    </citation>
    <scope>NUCLEOTIDE SEQUENCE [LARGE SCALE GENOMIC DNA]</scope>
    <source>
        <strain evidence="2">FJAT-25496</strain>
    </source>
</reference>
<proteinExistence type="predicted"/>
<organism evidence="1 2">
    <name type="scientific">Cytobacillus dafuensis</name>
    <name type="common">Bacillus dafuensis</name>
    <dbReference type="NCBI Taxonomy" id="1742359"/>
    <lineage>
        <taxon>Bacteria</taxon>
        <taxon>Bacillati</taxon>
        <taxon>Bacillota</taxon>
        <taxon>Bacilli</taxon>
        <taxon>Bacillales</taxon>
        <taxon>Bacillaceae</taxon>
        <taxon>Cytobacillus</taxon>
    </lineage>
</organism>
<dbReference type="EMBL" id="CP042593">
    <property type="protein sequence ID" value="QED50101.1"/>
    <property type="molecule type" value="Genomic_DNA"/>
</dbReference>
<dbReference type="KEGG" id="bda:FSZ17_11225"/>
<sequence>MNKWIKILLSTRILQNMFGRRRNNRGMIWASLLGLGVSAAAIGLSRNRNRNMMNPLQNIMNNLQTPLNRQVPNAALTEFAKEIIPDKNSLTNK</sequence>
<dbReference type="Proteomes" id="UP000321555">
    <property type="component" value="Chromosome"/>
</dbReference>
<name>A0A5B8ZAY7_CYTDA</name>
<protein>
    <submittedName>
        <fullName evidence="1">Uncharacterized protein</fullName>
    </submittedName>
</protein>
<accession>A0A5B8ZAY7</accession>
<evidence type="ECO:0000313" key="1">
    <source>
        <dbReference type="EMBL" id="QED50101.1"/>
    </source>
</evidence>
<keyword evidence="2" id="KW-1185">Reference proteome</keyword>
<dbReference type="OrthoDB" id="2879487at2"/>
<evidence type="ECO:0000313" key="2">
    <source>
        <dbReference type="Proteomes" id="UP000321555"/>
    </source>
</evidence>
<dbReference type="AlphaFoldDB" id="A0A5B8ZAY7"/>
<gene>
    <name evidence="1" type="ORF">FSZ17_11225</name>
</gene>